<organism evidence="2 3">
    <name type="scientific">Sclerotinia borealis (strain F-4128)</name>
    <dbReference type="NCBI Taxonomy" id="1432307"/>
    <lineage>
        <taxon>Eukaryota</taxon>
        <taxon>Fungi</taxon>
        <taxon>Dikarya</taxon>
        <taxon>Ascomycota</taxon>
        <taxon>Pezizomycotina</taxon>
        <taxon>Leotiomycetes</taxon>
        <taxon>Helotiales</taxon>
        <taxon>Sclerotiniaceae</taxon>
        <taxon>Sclerotinia</taxon>
    </lineage>
</organism>
<feature type="compositionally biased region" description="Polar residues" evidence="1">
    <location>
        <begin position="1"/>
        <end position="15"/>
    </location>
</feature>
<dbReference type="OrthoDB" id="3536942at2759"/>
<dbReference type="Proteomes" id="UP000019487">
    <property type="component" value="Unassembled WGS sequence"/>
</dbReference>
<comment type="caution">
    <text evidence="2">The sequence shown here is derived from an EMBL/GenBank/DDBJ whole genome shotgun (WGS) entry which is preliminary data.</text>
</comment>
<evidence type="ECO:0000313" key="3">
    <source>
        <dbReference type="Proteomes" id="UP000019487"/>
    </source>
</evidence>
<dbReference type="AlphaFoldDB" id="W9CIT3"/>
<name>W9CIT3_SCLBF</name>
<proteinExistence type="predicted"/>
<evidence type="ECO:0000313" key="2">
    <source>
        <dbReference type="EMBL" id="ESZ95776.1"/>
    </source>
</evidence>
<dbReference type="HOGENOM" id="CLU_912637_0_0_1"/>
<accession>W9CIT3</accession>
<sequence>MHPSAASNIAVSPTDVNIPDPKLDDPGRKLETKMAQTNPHSKQSVPPEILNHILELMIDDDAHDNKPTIISIGLTAHVYWDFLKTKYPMQKLSPISSCFQSSPYHAFATGPFLKLNEKRQLTTMLKTWVGPDYRPVSETFLRKTSCIACQIMFLRRDTYGDEPDVELSQTKEKDLIKRLRLWRDFPVSNWPSNIPFRSPMLRTLPNPYGMGMEWYPTAARDMKNMMCYWGGYDLAGLQDEWDDAQFILLSGYHGTCLWRWVHKDDEKDVPETKILKEQLREFEVRILEPIVGVTYHLDEVMPEWR</sequence>
<protein>
    <submittedName>
        <fullName evidence="2">Uncharacterized protein</fullName>
    </submittedName>
</protein>
<dbReference type="EMBL" id="AYSA01000164">
    <property type="protein sequence ID" value="ESZ95776.1"/>
    <property type="molecule type" value="Genomic_DNA"/>
</dbReference>
<evidence type="ECO:0000256" key="1">
    <source>
        <dbReference type="SAM" id="MobiDB-lite"/>
    </source>
</evidence>
<gene>
    <name evidence="2" type="ORF">SBOR_3793</name>
</gene>
<feature type="region of interest" description="Disordered" evidence="1">
    <location>
        <begin position="1"/>
        <end position="29"/>
    </location>
</feature>
<keyword evidence="3" id="KW-1185">Reference proteome</keyword>
<reference evidence="2 3" key="1">
    <citation type="journal article" date="2014" name="Genome Announc.">
        <title>Draft genome sequence of Sclerotinia borealis, a psychrophilic plant pathogenic fungus.</title>
        <authorList>
            <person name="Mardanov A.V."/>
            <person name="Beletsky A.V."/>
            <person name="Kadnikov V.V."/>
            <person name="Ignatov A.N."/>
            <person name="Ravin N.V."/>
        </authorList>
    </citation>
    <scope>NUCLEOTIDE SEQUENCE [LARGE SCALE GENOMIC DNA]</scope>
    <source>
        <strain evidence="3">F-4157</strain>
    </source>
</reference>